<dbReference type="InterPro" id="IPR024655">
    <property type="entry name" value="Asl1_glyco_hydro_catalytic"/>
</dbReference>
<name>A0A177C7I9_9PLEO</name>
<gene>
    <name evidence="3" type="ORF">CC84DRAFT_853487</name>
</gene>
<dbReference type="Proteomes" id="UP000077069">
    <property type="component" value="Unassembled WGS sequence"/>
</dbReference>
<proteinExistence type="predicted"/>
<sequence length="317" mass="35247">MAFFRNAAATAVIALVTATSSSKRGLCVIPPRDNPHHAEDNAIWTTTSGSRSRLKWYYNYKSTPTEGYQDMAGFEFVPMFWGAPEGGFTGDTPFLDSVRHQVKSGSNITHVLGFNEPDGPFQYGASNIPAQVAAKEWKRQMEPLKEQGIKLGAPAVTGTLDGAMWLQDFFFYCNGTCNPDFLPLHFYGSFEAMASKIGEMTVAYPKLPIWVTEWGYSHQDLPTTQHAFNESIRMFDDWSNITRYSYFGAFRSDTSNVGPNSAMLTEKGELTDIGSCYLGGSRTNKIPHSSWAEHLRVKEKTIRLGALFALVGVLGDW</sequence>
<dbReference type="STRING" id="1460663.A0A177C7I9"/>
<organism evidence="3 4">
    <name type="scientific">Paraphaeosphaeria sporulosa</name>
    <dbReference type="NCBI Taxonomy" id="1460663"/>
    <lineage>
        <taxon>Eukaryota</taxon>
        <taxon>Fungi</taxon>
        <taxon>Dikarya</taxon>
        <taxon>Ascomycota</taxon>
        <taxon>Pezizomycotina</taxon>
        <taxon>Dothideomycetes</taxon>
        <taxon>Pleosporomycetidae</taxon>
        <taxon>Pleosporales</taxon>
        <taxon>Massarineae</taxon>
        <taxon>Didymosphaeriaceae</taxon>
        <taxon>Paraphaeosphaeria</taxon>
    </lineage>
</organism>
<dbReference type="SUPFAM" id="SSF51445">
    <property type="entry name" value="(Trans)glycosidases"/>
    <property type="match status" value="1"/>
</dbReference>
<dbReference type="InterPro" id="IPR053183">
    <property type="entry name" value="ASL1"/>
</dbReference>
<dbReference type="InParanoid" id="A0A177C7I9"/>
<keyword evidence="1" id="KW-0732">Signal</keyword>
<dbReference type="PANTHER" id="PTHR34154">
    <property type="entry name" value="ALKALI-SENSITIVE LINKAGE PROTEIN 1"/>
    <property type="match status" value="1"/>
</dbReference>
<dbReference type="GeneID" id="28771116"/>
<evidence type="ECO:0000256" key="1">
    <source>
        <dbReference type="SAM" id="SignalP"/>
    </source>
</evidence>
<dbReference type="EMBL" id="KV441554">
    <property type="protein sequence ID" value="OAG03515.1"/>
    <property type="molecule type" value="Genomic_DNA"/>
</dbReference>
<accession>A0A177C7I9</accession>
<dbReference type="GO" id="GO:0071966">
    <property type="term" value="P:fungal-type cell wall polysaccharide metabolic process"/>
    <property type="evidence" value="ECO:0007669"/>
    <property type="project" value="TreeGrafter"/>
</dbReference>
<keyword evidence="4" id="KW-1185">Reference proteome</keyword>
<feature type="chain" id="PRO_5008057796" description="Asl1-like glycosyl hydrolase catalytic domain-containing protein" evidence="1">
    <location>
        <begin position="19"/>
        <end position="317"/>
    </location>
</feature>
<dbReference type="Gene3D" id="3.20.20.80">
    <property type="entry name" value="Glycosidases"/>
    <property type="match status" value="1"/>
</dbReference>
<evidence type="ECO:0000259" key="2">
    <source>
        <dbReference type="Pfam" id="PF11790"/>
    </source>
</evidence>
<evidence type="ECO:0000313" key="3">
    <source>
        <dbReference type="EMBL" id="OAG03515.1"/>
    </source>
</evidence>
<dbReference type="Pfam" id="PF11790">
    <property type="entry name" value="Glyco_hydro_cc"/>
    <property type="match status" value="1"/>
</dbReference>
<dbReference type="RefSeq" id="XP_018033880.1">
    <property type="nucleotide sequence ID" value="XM_018187630.1"/>
</dbReference>
<evidence type="ECO:0000313" key="4">
    <source>
        <dbReference type="Proteomes" id="UP000077069"/>
    </source>
</evidence>
<reference evidence="3 4" key="1">
    <citation type="submission" date="2016-05" db="EMBL/GenBank/DDBJ databases">
        <title>Comparative analysis of secretome profiles of manganese(II)-oxidizing ascomycete fungi.</title>
        <authorList>
            <consortium name="DOE Joint Genome Institute"/>
            <person name="Zeiner C.A."/>
            <person name="Purvine S.O."/>
            <person name="Zink E.M."/>
            <person name="Wu S."/>
            <person name="Pasa-Tolic L."/>
            <person name="Chaput D.L."/>
            <person name="Haridas S."/>
            <person name="Grigoriev I.V."/>
            <person name="Santelli C.M."/>
            <person name="Hansel C.M."/>
        </authorList>
    </citation>
    <scope>NUCLEOTIDE SEQUENCE [LARGE SCALE GENOMIC DNA]</scope>
    <source>
        <strain evidence="3 4">AP3s5-JAC2a</strain>
    </source>
</reference>
<protein>
    <recommendedName>
        <fullName evidence="2">Asl1-like glycosyl hydrolase catalytic domain-containing protein</fullName>
    </recommendedName>
</protein>
<feature type="signal peptide" evidence="1">
    <location>
        <begin position="1"/>
        <end position="18"/>
    </location>
</feature>
<dbReference type="OrthoDB" id="43654at2759"/>
<dbReference type="InterPro" id="IPR017853">
    <property type="entry name" value="GH"/>
</dbReference>
<dbReference type="AlphaFoldDB" id="A0A177C7I9"/>
<dbReference type="GO" id="GO:0009277">
    <property type="term" value="C:fungal-type cell wall"/>
    <property type="evidence" value="ECO:0007669"/>
    <property type="project" value="TreeGrafter"/>
</dbReference>
<feature type="domain" description="Asl1-like glycosyl hydrolase catalytic" evidence="2">
    <location>
        <begin position="39"/>
        <end position="277"/>
    </location>
</feature>
<dbReference type="PANTHER" id="PTHR34154:SF3">
    <property type="entry name" value="ALKALI-SENSITIVE LINKAGE PROTEIN 1"/>
    <property type="match status" value="1"/>
</dbReference>